<evidence type="ECO:0000313" key="1">
    <source>
        <dbReference type="EMBL" id="KKN70495.1"/>
    </source>
</evidence>
<protein>
    <submittedName>
        <fullName evidence="1">Uncharacterized protein</fullName>
    </submittedName>
</protein>
<comment type="caution">
    <text evidence="1">The sequence shown here is derived from an EMBL/GenBank/DDBJ whole genome shotgun (WGS) entry which is preliminary data.</text>
</comment>
<name>A0A0F9SN93_9ZZZZ</name>
<dbReference type="AlphaFoldDB" id="A0A0F9SN93"/>
<accession>A0A0F9SN93</accession>
<reference evidence="1" key="1">
    <citation type="journal article" date="2015" name="Nature">
        <title>Complex archaea that bridge the gap between prokaryotes and eukaryotes.</title>
        <authorList>
            <person name="Spang A."/>
            <person name="Saw J.H."/>
            <person name="Jorgensen S.L."/>
            <person name="Zaremba-Niedzwiedzka K."/>
            <person name="Martijn J."/>
            <person name="Lind A.E."/>
            <person name="van Eijk R."/>
            <person name="Schleper C."/>
            <person name="Guy L."/>
            <person name="Ettema T.J."/>
        </authorList>
    </citation>
    <scope>NUCLEOTIDE SEQUENCE</scope>
</reference>
<gene>
    <name evidence="1" type="ORF">LCGC14_0430730</name>
</gene>
<organism evidence="1">
    <name type="scientific">marine sediment metagenome</name>
    <dbReference type="NCBI Taxonomy" id="412755"/>
    <lineage>
        <taxon>unclassified sequences</taxon>
        <taxon>metagenomes</taxon>
        <taxon>ecological metagenomes</taxon>
    </lineage>
</organism>
<dbReference type="EMBL" id="LAZR01000402">
    <property type="protein sequence ID" value="KKN70495.1"/>
    <property type="molecule type" value="Genomic_DNA"/>
</dbReference>
<sequence length="230" mass="26178">MNYTSFAKDLVLKFLQEAFEQSEFYESDDIQVNELEDISNQQSPGADPEDAKLINDFQWSQNQDDTKIFIADSWTENLDRPEPRPALILTRGDVRWSNATIDQAQEQSFGTGARTYTDLLSSDLTVNCFSREGLEAELLANIVFQTVQFFAKIIRSRTRIFEVNSVVLGQEALVQSDSKIDLTVVPVGIGLYWQDRWKLTIPGETVKKVEFNLNSRQVRQSGIACPVRLD</sequence>
<proteinExistence type="predicted"/>